<dbReference type="InterPro" id="IPR050786">
    <property type="entry name" value="EFG1_rRNA-proc"/>
</dbReference>
<dbReference type="Pfam" id="PF10153">
    <property type="entry name" value="Efg1"/>
    <property type="match status" value="1"/>
</dbReference>
<accession>A0AAD7X836</accession>
<feature type="region of interest" description="Disordered" evidence="8">
    <location>
        <begin position="239"/>
        <end position="272"/>
    </location>
</feature>
<evidence type="ECO:0000256" key="2">
    <source>
        <dbReference type="ARBA" id="ARBA00006916"/>
    </source>
</evidence>
<evidence type="ECO:0000313" key="10">
    <source>
        <dbReference type="Proteomes" id="UP001215151"/>
    </source>
</evidence>
<gene>
    <name evidence="9" type="ORF">ONZ51_g11186</name>
</gene>
<feature type="compositionally biased region" description="Low complexity" evidence="8">
    <location>
        <begin position="393"/>
        <end position="408"/>
    </location>
</feature>
<evidence type="ECO:0000256" key="7">
    <source>
        <dbReference type="ARBA" id="ARBA00023242"/>
    </source>
</evidence>
<dbReference type="GO" id="GO:0005730">
    <property type="term" value="C:nucleolus"/>
    <property type="evidence" value="ECO:0007669"/>
    <property type="project" value="UniProtKB-SubCell"/>
</dbReference>
<evidence type="ECO:0000256" key="1">
    <source>
        <dbReference type="ARBA" id="ARBA00004604"/>
    </source>
</evidence>
<keyword evidence="7" id="KW-0539">Nucleus</keyword>
<organism evidence="9 10">
    <name type="scientific">Trametes cubensis</name>
    <dbReference type="NCBI Taxonomy" id="1111947"/>
    <lineage>
        <taxon>Eukaryota</taxon>
        <taxon>Fungi</taxon>
        <taxon>Dikarya</taxon>
        <taxon>Basidiomycota</taxon>
        <taxon>Agaricomycotina</taxon>
        <taxon>Agaricomycetes</taxon>
        <taxon>Polyporales</taxon>
        <taxon>Polyporaceae</taxon>
        <taxon>Trametes</taxon>
    </lineage>
</organism>
<keyword evidence="5" id="KW-0698">rRNA processing</keyword>
<dbReference type="EMBL" id="JAPEVG010000506">
    <property type="protein sequence ID" value="KAJ8461991.1"/>
    <property type="molecule type" value="Genomic_DNA"/>
</dbReference>
<evidence type="ECO:0000256" key="3">
    <source>
        <dbReference type="ARBA" id="ARBA00018689"/>
    </source>
</evidence>
<comment type="similarity">
    <text evidence="2">Belongs to the EFG1 family.</text>
</comment>
<evidence type="ECO:0000256" key="4">
    <source>
        <dbReference type="ARBA" id="ARBA00019827"/>
    </source>
</evidence>
<evidence type="ECO:0000256" key="6">
    <source>
        <dbReference type="ARBA" id="ARBA00023054"/>
    </source>
</evidence>
<evidence type="ECO:0000256" key="8">
    <source>
        <dbReference type="SAM" id="MobiDB-lite"/>
    </source>
</evidence>
<feature type="region of interest" description="Disordered" evidence="8">
    <location>
        <begin position="337"/>
        <end position="434"/>
    </location>
</feature>
<dbReference type="GO" id="GO:0000462">
    <property type="term" value="P:maturation of SSU-rRNA from tricistronic rRNA transcript (SSU-rRNA, 5.8S rRNA, LSU-rRNA)"/>
    <property type="evidence" value="ECO:0007669"/>
    <property type="project" value="TreeGrafter"/>
</dbReference>
<evidence type="ECO:0000256" key="5">
    <source>
        <dbReference type="ARBA" id="ARBA00022552"/>
    </source>
</evidence>
<comment type="subcellular location">
    <subcellularLocation>
        <location evidence="1">Nucleus</location>
        <location evidence="1">Nucleolus</location>
    </subcellularLocation>
</comment>
<protein>
    <recommendedName>
        <fullName evidence="3">rRNA-processing protein EFG1</fullName>
    </recommendedName>
    <alternativeName>
        <fullName evidence="4">rRNA-processing protein efg1</fullName>
    </alternativeName>
</protein>
<reference evidence="9" key="1">
    <citation type="submission" date="2022-11" db="EMBL/GenBank/DDBJ databases">
        <title>Genome Sequence of Cubamyces cubensis.</title>
        <authorList>
            <person name="Buettner E."/>
        </authorList>
    </citation>
    <scope>NUCLEOTIDE SEQUENCE</scope>
    <source>
        <strain evidence="9">MPL-01</strain>
    </source>
</reference>
<sequence>MTTVLLPSALEASRFTTSPSSTSLLPKALPTPEADVDRRLRAVGTVYCIQESVKTPIEDLFQNSCSNLDPASKAFYNSQTSLSYLSSAGSYRSRKNRPCILVKDDVTHGSESMKYLSLICLMATFEGTPIERMPFVFRHFSIPVFPSYAIDLKPSRFCIRASPKDWAKADVWVIAWMFQSSHPLQGTWTPQVGHHHRFFDSRTVAALVIQCEKKKKKWRSMCANRHMAHQYANEFREHLRTRREKQRSPKSSVNSFRSKYSSISNNHSRPSMGIWEDHETQSIHEVFKTADDINALTLESRDTSRFMAHLTDQLLGFAARRTSSSRLVRGDASLRKITSGGSDASSVVSAASGQPGASGDRHRLRQSTGNRLGYNRRKMSVEKAMGPSRKATTSDPSSSKQQQPSTSTPHKKSSKRPQHKKHPAPPPSAPNALPGVQKIKAALRQTRRLLAKDSLAADVRVATERRLKSLEADLAKAEQARLERTMATRYHKIKFFERQKVSRKLAQTKRKLACAWT</sequence>
<keyword evidence="6" id="KW-0175">Coiled coil</keyword>
<dbReference type="PANTHER" id="PTHR33911">
    <property type="entry name" value="RRNA-PROCESSING PROTEIN EFG1"/>
    <property type="match status" value="1"/>
</dbReference>
<feature type="compositionally biased region" description="Basic residues" evidence="8">
    <location>
        <begin position="409"/>
        <end position="423"/>
    </location>
</feature>
<dbReference type="PANTHER" id="PTHR33911:SF1">
    <property type="entry name" value="RRNA-PROCESSING PROTEIN EFG1"/>
    <property type="match status" value="1"/>
</dbReference>
<dbReference type="GO" id="GO:0030688">
    <property type="term" value="C:preribosome, small subunit precursor"/>
    <property type="evidence" value="ECO:0007669"/>
    <property type="project" value="TreeGrafter"/>
</dbReference>
<keyword evidence="10" id="KW-1185">Reference proteome</keyword>
<name>A0AAD7X836_9APHY</name>
<proteinExistence type="inferred from homology"/>
<feature type="compositionally biased region" description="Low complexity" evidence="8">
    <location>
        <begin position="339"/>
        <end position="358"/>
    </location>
</feature>
<dbReference type="Proteomes" id="UP001215151">
    <property type="component" value="Unassembled WGS sequence"/>
</dbReference>
<comment type="caution">
    <text evidence="9">The sequence shown here is derived from an EMBL/GenBank/DDBJ whole genome shotgun (WGS) entry which is preliminary data.</text>
</comment>
<dbReference type="InterPro" id="IPR019310">
    <property type="entry name" value="Efg1"/>
</dbReference>
<dbReference type="AlphaFoldDB" id="A0AAD7X836"/>
<evidence type="ECO:0000313" key="9">
    <source>
        <dbReference type="EMBL" id="KAJ8461991.1"/>
    </source>
</evidence>
<feature type="compositionally biased region" description="Polar residues" evidence="8">
    <location>
        <begin position="249"/>
        <end position="269"/>
    </location>
</feature>